<feature type="region of interest" description="Disordered" evidence="1">
    <location>
        <begin position="348"/>
        <end position="384"/>
    </location>
</feature>
<keyword evidence="4" id="KW-1185">Reference proteome</keyword>
<evidence type="ECO:0000313" key="4">
    <source>
        <dbReference type="Proteomes" id="UP000051952"/>
    </source>
</evidence>
<feature type="transmembrane region" description="Helical" evidence="2">
    <location>
        <begin position="210"/>
        <end position="230"/>
    </location>
</feature>
<dbReference type="Proteomes" id="UP000051952">
    <property type="component" value="Unassembled WGS sequence"/>
</dbReference>
<feature type="transmembrane region" description="Helical" evidence="2">
    <location>
        <begin position="177"/>
        <end position="198"/>
    </location>
</feature>
<dbReference type="AlphaFoldDB" id="A0A0S4J6Q3"/>
<dbReference type="EMBL" id="CYKH01001231">
    <property type="protein sequence ID" value="CUG86024.1"/>
    <property type="molecule type" value="Genomic_DNA"/>
</dbReference>
<feature type="transmembrane region" description="Helical" evidence="2">
    <location>
        <begin position="150"/>
        <end position="171"/>
    </location>
</feature>
<reference evidence="4" key="1">
    <citation type="submission" date="2015-09" db="EMBL/GenBank/DDBJ databases">
        <authorList>
            <consortium name="Pathogen Informatics"/>
        </authorList>
    </citation>
    <scope>NUCLEOTIDE SEQUENCE [LARGE SCALE GENOMIC DNA]</scope>
    <source>
        <strain evidence="4">Lake Konstanz</strain>
    </source>
</reference>
<keyword evidence="2" id="KW-0472">Membrane</keyword>
<gene>
    <name evidence="3" type="ORF">BSAL_91350</name>
</gene>
<organism evidence="3 4">
    <name type="scientific">Bodo saltans</name>
    <name type="common">Flagellated protozoan</name>
    <dbReference type="NCBI Taxonomy" id="75058"/>
    <lineage>
        <taxon>Eukaryota</taxon>
        <taxon>Discoba</taxon>
        <taxon>Euglenozoa</taxon>
        <taxon>Kinetoplastea</taxon>
        <taxon>Metakinetoplastina</taxon>
        <taxon>Eubodonida</taxon>
        <taxon>Bodonidae</taxon>
        <taxon>Bodo</taxon>
    </lineage>
</organism>
<proteinExistence type="predicted"/>
<sequence>MVQLGALMLAVCAADVICIILGVVMVAVPMSSVVWLMWWAPAKAQRAVPLKNSTAMNSLMRLLRRICRPLWRWELHCDKAAGTNSSLGASTAQVHEAFSIGPTHPLRFAHSVLHEYRLLWFAVLDVGVLSVVGVLVAISGHGPKSQCTTAAILTAALYAAQWIICALVQPFTILFGVGFQMFTLTFTIISAAVQLTLFSMSENRSNEASIQNLSVAAAVCDLIVIGAALLRCVLDLYDVVCIIVFLFTSRPNESGDASSLHFPPIREELLLVHNVMESDDDDSFQSGGVDLERRSASDTHTNALSPPSPNPQRSIMNADEDDYYVDEMFWDVDGNALLAFSPNENDSRATPLHGHLNGDARPRSPILPALPPRERMSSSLFFGS</sequence>
<name>A0A0S4J6Q3_BODSA</name>
<accession>A0A0S4J6Q3</accession>
<evidence type="ECO:0000256" key="1">
    <source>
        <dbReference type="SAM" id="MobiDB-lite"/>
    </source>
</evidence>
<dbReference type="VEuPathDB" id="TriTrypDB:BSAL_91350"/>
<feature type="transmembrane region" description="Helical" evidence="2">
    <location>
        <begin position="118"/>
        <end position="138"/>
    </location>
</feature>
<feature type="compositionally biased region" description="Polar residues" evidence="1">
    <location>
        <begin position="298"/>
        <end position="315"/>
    </location>
</feature>
<evidence type="ECO:0000313" key="3">
    <source>
        <dbReference type="EMBL" id="CUG86024.1"/>
    </source>
</evidence>
<evidence type="ECO:0000256" key="2">
    <source>
        <dbReference type="SAM" id="Phobius"/>
    </source>
</evidence>
<keyword evidence="2" id="KW-1133">Transmembrane helix</keyword>
<protein>
    <submittedName>
        <fullName evidence="3">Membrane-associated protein, putative</fullName>
    </submittedName>
</protein>
<feature type="transmembrane region" description="Helical" evidence="2">
    <location>
        <begin position="7"/>
        <end position="40"/>
    </location>
</feature>
<feature type="region of interest" description="Disordered" evidence="1">
    <location>
        <begin position="294"/>
        <end position="316"/>
    </location>
</feature>
<keyword evidence="2" id="KW-0812">Transmembrane</keyword>